<dbReference type="PANTHER" id="PTHR46270">
    <property type="entry name" value="ARMADILLO-TYPE FOLD-RELATED"/>
    <property type="match status" value="1"/>
</dbReference>
<comment type="caution">
    <text evidence="3">The sequence shown here is derived from an EMBL/GenBank/DDBJ whole genome shotgun (WGS) entry which is preliminary data.</text>
</comment>
<keyword evidence="4" id="KW-1185">Reference proteome</keyword>
<dbReference type="EMBL" id="MCGO01000010">
    <property type="protein sequence ID" value="ORY49118.1"/>
    <property type="molecule type" value="Genomic_DNA"/>
</dbReference>
<dbReference type="AlphaFoldDB" id="A0A1Y2CPZ6"/>
<accession>A0A1Y2CPZ6</accession>
<evidence type="ECO:0000259" key="2">
    <source>
        <dbReference type="Pfam" id="PF13676"/>
    </source>
</evidence>
<feature type="transmembrane region" description="Helical" evidence="1">
    <location>
        <begin position="83"/>
        <end position="103"/>
    </location>
</feature>
<dbReference type="Proteomes" id="UP000193642">
    <property type="component" value="Unassembled WGS sequence"/>
</dbReference>
<protein>
    <recommendedName>
        <fullName evidence="2">TIR domain-containing protein</fullName>
    </recommendedName>
</protein>
<dbReference type="InterPro" id="IPR000157">
    <property type="entry name" value="TIR_dom"/>
</dbReference>
<evidence type="ECO:0000256" key="1">
    <source>
        <dbReference type="SAM" id="Phobius"/>
    </source>
</evidence>
<sequence length="116" mass="12895">MEAPIDRKRSRQQVPRLIKHVNTAEVNEFDVMLSYSWTTKEQVLGLCDALTEILPGIKIWVDRDEMNGNVNLAMARGILKSSVIIVCLSVAYLVGVAPISHSVELKTTSTSELVEL</sequence>
<keyword evidence="1" id="KW-0472">Membrane</keyword>
<reference evidence="3 4" key="1">
    <citation type="submission" date="2016-07" db="EMBL/GenBank/DDBJ databases">
        <title>Pervasive Adenine N6-methylation of Active Genes in Fungi.</title>
        <authorList>
            <consortium name="DOE Joint Genome Institute"/>
            <person name="Mondo S.J."/>
            <person name="Dannebaum R.O."/>
            <person name="Kuo R.C."/>
            <person name="Labutti K."/>
            <person name="Haridas S."/>
            <person name="Kuo A."/>
            <person name="Salamov A."/>
            <person name="Ahrendt S.R."/>
            <person name="Lipzen A."/>
            <person name="Sullivan W."/>
            <person name="Andreopoulos W.B."/>
            <person name="Clum A."/>
            <person name="Lindquist E."/>
            <person name="Daum C."/>
            <person name="Ramamoorthy G.K."/>
            <person name="Gryganskyi A."/>
            <person name="Culley D."/>
            <person name="Magnuson J.K."/>
            <person name="James T.Y."/>
            <person name="O'Malley M.A."/>
            <person name="Stajich J.E."/>
            <person name="Spatafora J.W."/>
            <person name="Visel A."/>
            <person name="Grigoriev I.V."/>
        </authorList>
    </citation>
    <scope>NUCLEOTIDE SEQUENCE [LARGE SCALE GENOMIC DNA]</scope>
    <source>
        <strain evidence="3 4">JEL800</strain>
    </source>
</reference>
<dbReference type="Gene3D" id="3.40.50.10140">
    <property type="entry name" value="Toll/interleukin-1 receptor homology (TIR) domain"/>
    <property type="match status" value="1"/>
</dbReference>
<dbReference type="InterPro" id="IPR035897">
    <property type="entry name" value="Toll_tir_struct_dom_sf"/>
</dbReference>
<organism evidence="3 4">
    <name type="scientific">Rhizoclosmatium globosum</name>
    <dbReference type="NCBI Taxonomy" id="329046"/>
    <lineage>
        <taxon>Eukaryota</taxon>
        <taxon>Fungi</taxon>
        <taxon>Fungi incertae sedis</taxon>
        <taxon>Chytridiomycota</taxon>
        <taxon>Chytridiomycota incertae sedis</taxon>
        <taxon>Chytridiomycetes</taxon>
        <taxon>Chytridiales</taxon>
        <taxon>Chytriomycetaceae</taxon>
        <taxon>Rhizoclosmatium</taxon>
    </lineage>
</organism>
<name>A0A1Y2CPZ6_9FUNG</name>
<dbReference type="PANTHER" id="PTHR46270:SF2">
    <property type="entry name" value="TIR DOMAIN-CONTAINING PROTEIN"/>
    <property type="match status" value="1"/>
</dbReference>
<feature type="domain" description="TIR" evidence="2">
    <location>
        <begin position="31"/>
        <end position="93"/>
    </location>
</feature>
<evidence type="ECO:0000313" key="3">
    <source>
        <dbReference type="EMBL" id="ORY49118.1"/>
    </source>
</evidence>
<proteinExistence type="predicted"/>
<evidence type="ECO:0000313" key="4">
    <source>
        <dbReference type="Proteomes" id="UP000193642"/>
    </source>
</evidence>
<dbReference type="GO" id="GO:0007165">
    <property type="term" value="P:signal transduction"/>
    <property type="evidence" value="ECO:0007669"/>
    <property type="project" value="InterPro"/>
</dbReference>
<dbReference type="SUPFAM" id="SSF52200">
    <property type="entry name" value="Toll/Interleukin receptor TIR domain"/>
    <property type="match status" value="1"/>
</dbReference>
<keyword evidence="1" id="KW-1133">Transmembrane helix</keyword>
<dbReference type="OrthoDB" id="2159918at2759"/>
<keyword evidence="1" id="KW-0812">Transmembrane</keyword>
<dbReference type="Pfam" id="PF13676">
    <property type="entry name" value="TIR_2"/>
    <property type="match status" value="1"/>
</dbReference>
<gene>
    <name evidence="3" type="ORF">BCR33DRAFT_695621</name>
</gene>